<evidence type="ECO:0000256" key="3">
    <source>
        <dbReference type="ARBA" id="ARBA00048461"/>
    </source>
</evidence>
<accession>A0A2N1JAH9</accession>
<feature type="transmembrane region" description="Helical" evidence="4">
    <location>
        <begin position="77"/>
        <end position="94"/>
    </location>
</feature>
<keyword evidence="4" id="KW-0812">Transmembrane</keyword>
<dbReference type="Gene3D" id="3.40.50.1820">
    <property type="entry name" value="alpha/beta hydrolase"/>
    <property type="match status" value="1"/>
</dbReference>
<gene>
    <name evidence="6" type="ORF">MVES_002655</name>
</gene>
<dbReference type="AlphaFoldDB" id="A0A2N1JAH9"/>
<dbReference type="InterPro" id="IPR029058">
    <property type="entry name" value="AB_hydrolase_fold"/>
</dbReference>
<dbReference type="PANTHER" id="PTHR48081">
    <property type="entry name" value="AB HYDROLASE SUPERFAMILY PROTEIN C4A8.06C"/>
    <property type="match status" value="1"/>
</dbReference>
<evidence type="ECO:0000259" key="5">
    <source>
        <dbReference type="Pfam" id="PF07859"/>
    </source>
</evidence>
<keyword evidence="4" id="KW-0472">Membrane</keyword>
<comment type="catalytic activity">
    <reaction evidence="3">
        <text>a monoacylglycerol + H2O = glycerol + a fatty acid + H(+)</text>
        <dbReference type="Rhea" id="RHEA:15245"/>
        <dbReference type="ChEBI" id="CHEBI:15377"/>
        <dbReference type="ChEBI" id="CHEBI:15378"/>
        <dbReference type="ChEBI" id="CHEBI:17408"/>
        <dbReference type="ChEBI" id="CHEBI:17754"/>
        <dbReference type="ChEBI" id="CHEBI:28868"/>
    </reaction>
</comment>
<evidence type="ECO:0000256" key="2">
    <source>
        <dbReference type="ARBA" id="ARBA00047591"/>
    </source>
</evidence>
<dbReference type="STRING" id="2020962.A0A2N1JAH9"/>
<dbReference type="InterPro" id="IPR013094">
    <property type="entry name" value="AB_hydrolase_3"/>
</dbReference>
<keyword evidence="1" id="KW-0378">Hydrolase</keyword>
<feature type="domain" description="Alpha/beta hydrolase fold-3" evidence="5">
    <location>
        <begin position="187"/>
        <end position="345"/>
    </location>
</feature>
<proteinExistence type="predicted"/>
<protein>
    <recommendedName>
        <fullName evidence="5">Alpha/beta hydrolase fold-3 domain-containing protein</fullName>
    </recommendedName>
</protein>
<dbReference type="SUPFAM" id="SSF53474">
    <property type="entry name" value="alpha/beta-Hydrolases"/>
    <property type="match status" value="1"/>
</dbReference>
<dbReference type="OrthoDB" id="2152029at2759"/>
<sequence length="553" mass="59945">MALQACANLARTQPYSAGQQSRHLCTLLGWHTAKPTQGTHSNTPLLGGVYLTDILVALVTLFVNVLRTCSVVELLDVVWFGVGYVVTGMVPDMVMRSRIRAKETPFAQNCLSHVTVLVLAAARFVLSHFPYLLPRIALAKETMGPLVQWRTGGGAADVVHPYLAPDAAFKAYWIRGAQDTRSVRGIVFYVHGGGFTVGSVALYVEPLLRILGHVRAESGGEIAADCVAVEYDLAPCVRFPTPLLQCLRCYADLVTIKRADPDRIVFCGDSAGAGLLMSMLLCLSGQHSPETDERDWSQLPMPARAVLISPLTDLRPSAHAFSAPAPLDFLSPAALQHYAQLYMSTLQVPRRIGGPASALHATLTAFAAGKQGIGAHCVRALCQVLARPLLSIVAAPIVAERACVSEAVFLPTQLFTTQRRTLPPLASPAMGDWTKVRLRKGIFVTWGGDELMHHDIMDWTVRAQRSTIQLETHVHRGPLGVHIWPFVGMYLAPHAPQRAYGIQVLARAILSGLLGDAHDSPLSMPSDADSSSDEAQWAWEKELARIGVQSVAM</sequence>
<feature type="transmembrane region" description="Helical" evidence="4">
    <location>
        <begin position="106"/>
        <end position="126"/>
    </location>
</feature>
<evidence type="ECO:0000256" key="4">
    <source>
        <dbReference type="SAM" id="Phobius"/>
    </source>
</evidence>
<organism evidence="6 7">
    <name type="scientific">Malassezia vespertilionis</name>
    <dbReference type="NCBI Taxonomy" id="2020962"/>
    <lineage>
        <taxon>Eukaryota</taxon>
        <taxon>Fungi</taxon>
        <taxon>Dikarya</taxon>
        <taxon>Basidiomycota</taxon>
        <taxon>Ustilaginomycotina</taxon>
        <taxon>Malasseziomycetes</taxon>
        <taxon>Malasseziales</taxon>
        <taxon>Malasseziaceae</taxon>
        <taxon>Malassezia</taxon>
    </lineage>
</organism>
<evidence type="ECO:0000313" key="7">
    <source>
        <dbReference type="Proteomes" id="UP000232875"/>
    </source>
</evidence>
<comment type="catalytic activity">
    <reaction evidence="2">
        <text>a diacylglycerol + H2O = a monoacylglycerol + a fatty acid + H(+)</text>
        <dbReference type="Rhea" id="RHEA:32731"/>
        <dbReference type="ChEBI" id="CHEBI:15377"/>
        <dbReference type="ChEBI" id="CHEBI:15378"/>
        <dbReference type="ChEBI" id="CHEBI:17408"/>
        <dbReference type="ChEBI" id="CHEBI:18035"/>
        <dbReference type="ChEBI" id="CHEBI:28868"/>
    </reaction>
</comment>
<reference evidence="6 7" key="1">
    <citation type="submission" date="2017-10" db="EMBL/GenBank/DDBJ databases">
        <title>A novel species of cold-tolerant Malassezia isolated from bats.</title>
        <authorList>
            <person name="Lorch J.M."/>
            <person name="Palmer J.M."/>
            <person name="Vanderwolf K.J."/>
            <person name="Schmidt K.Z."/>
            <person name="Verant M.L."/>
            <person name="Weller T.J."/>
            <person name="Blehert D.S."/>
        </authorList>
    </citation>
    <scope>NUCLEOTIDE SEQUENCE [LARGE SCALE GENOMIC DNA]</scope>
    <source>
        <strain evidence="6 7">NWHC:44797-103</strain>
    </source>
</reference>
<dbReference type="Proteomes" id="UP000232875">
    <property type="component" value="Unassembled WGS sequence"/>
</dbReference>
<keyword evidence="4" id="KW-1133">Transmembrane helix</keyword>
<keyword evidence="7" id="KW-1185">Reference proteome</keyword>
<dbReference type="PANTHER" id="PTHR48081:SF2">
    <property type="entry name" value="ALPHA_BETA-HYDROLASE"/>
    <property type="match status" value="1"/>
</dbReference>
<dbReference type="GO" id="GO:0016787">
    <property type="term" value="F:hydrolase activity"/>
    <property type="evidence" value="ECO:0007669"/>
    <property type="project" value="UniProtKB-KW"/>
</dbReference>
<dbReference type="Pfam" id="PF07859">
    <property type="entry name" value="Abhydrolase_3"/>
    <property type="match status" value="1"/>
</dbReference>
<dbReference type="EMBL" id="KZ454991">
    <property type="protein sequence ID" value="PKI83533.1"/>
    <property type="molecule type" value="Genomic_DNA"/>
</dbReference>
<dbReference type="InterPro" id="IPR050300">
    <property type="entry name" value="GDXG_lipolytic_enzyme"/>
</dbReference>
<name>A0A2N1JAH9_9BASI</name>
<evidence type="ECO:0000256" key="1">
    <source>
        <dbReference type="ARBA" id="ARBA00022801"/>
    </source>
</evidence>
<feature type="transmembrane region" description="Helical" evidence="4">
    <location>
        <begin position="45"/>
        <end position="65"/>
    </location>
</feature>
<evidence type="ECO:0000313" key="6">
    <source>
        <dbReference type="EMBL" id="PKI83533.1"/>
    </source>
</evidence>